<dbReference type="AlphaFoldDB" id="A0ABD2J6Y0"/>
<accession>A0ABD2J6Y0</accession>
<reference evidence="3 4" key="1">
    <citation type="submission" date="2024-10" db="EMBL/GenBank/DDBJ databases">
        <authorList>
            <person name="Kim D."/>
        </authorList>
    </citation>
    <scope>NUCLEOTIDE SEQUENCE [LARGE SCALE GENOMIC DNA]</scope>
    <source>
        <strain evidence="3">Taebaek</strain>
    </source>
</reference>
<name>A0ABD2J6Y0_HETSC</name>
<organism evidence="3 4">
    <name type="scientific">Heterodera schachtii</name>
    <name type="common">Sugarbeet cyst nematode worm</name>
    <name type="synonym">Tylenchus schachtii</name>
    <dbReference type="NCBI Taxonomy" id="97005"/>
    <lineage>
        <taxon>Eukaryota</taxon>
        <taxon>Metazoa</taxon>
        <taxon>Ecdysozoa</taxon>
        <taxon>Nematoda</taxon>
        <taxon>Chromadorea</taxon>
        <taxon>Rhabditida</taxon>
        <taxon>Tylenchina</taxon>
        <taxon>Tylenchomorpha</taxon>
        <taxon>Tylenchoidea</taxon>
        <taxon>Heteroderidae</taxon>
        <taxon>Heteroderinae</taxon>
        <taxon>Heterodera</taxon>
    </lineage>
</organism>
<comment type="caution">
    <text evidence="3">The sequence shown here is derived from an EMBL/GenBank/DDBJ whole genome shotgun (WGS) entry which is preliminary data.</text>
</comment>
<evidence type="ECO:0000256" key="2">
    <source>
        <dbReference type="SAM" id="SignalP"/>
    </source>
</evidence>
<proteinExistence type="predicted"/>
<evidence type="ECO:0000313" key="3">
    <source>
        <dbReference type="EMBL" id="KAL3085158.1"/>
    </source>
</evidence>
<feature type="signal peptide" evidence="2">
    <location>
        <begin position="1"/>
        <end position="20"/>
    </location>
</feature>
<dbReference type="EMBL" id="JBICCN010000232">
    <property type="protein sequence ID" value="KAL3085158.1"/>
    <property type="molecule type" value="Genomic_DNA"/>
</dbReference>
<evidence type="ECO:0000256" key="1">
    <source>
        <dbReference type="SAM" id="Phobius"/>
    </source>
</evidence>
<sequence>MIRYFHLAVILLVICRCCHAEGDPPPTEPPAAGGDGPLNMENFVCAKKDTKHGFITQKDGMIVMDSEEVPPDALLYYFQQKNEGKLNIRMAVEEECKDAFDKDVQFTVDNTCEKKPNDGGGPCPDSIPNCKFFDIVCPITMRAVIDPSDAGVFKAKLKDLANLQKTCKKWQGYVDGAVLVLDNPSDSSGEPCKSGLPWMIIGISVGAGVAVLFIVVVIVCVLRGRNQPQQPGATSIFQTLSTWSSFGKQSSAGTKMSVGRTTMGAPGSMMTVSKANGTKMGTTAKSAFGASKMSVKGSKMDVKGTTLGGSKAVGGTMGGTKKLGASASAGAYGIL</sequence>
<keyword evidence="4" id="KW-1185">Reference proteome</keyword>
<dbReference type="Proteomes" id="UP001620645">
    <property type="component" value="Unassembled WGS sequence"/>
</dbReference>
<feature type="chain" id="PRO_5044748889" evidence="2">
    <location>
        <begin position="21"/>
        <end position="335"/>
    </location>
</feature>
<evidence type="ECO:0000313" key="4">
    <source>
        <dbReference type="Proteomes" id="UP001620645"/>
    </source>
</evidence>
<gene>
    <name evidence="3" type="ORF">niasHS_010227</name>
</gene>
<protein>
    <submittedName>
        <fullName evidence="3">Uncharacterized protein</fullName>
    </submittedName>
</protein>
<feature type="transmembrane region" description="Helical" evidence="1">
    <location>
        <begin position="196"/>
        <end position="222"/>
    </location>
</feature>
<keyword evidence="1" id="KW-0812">Transmembrane</keyword>
<keyword evidence="2" id="KW-0732">Signal</keyword>
<keyword evidence="1" id="KW-1133">Transmembrane helix</keyword>
<keyword evidence="1" id="KW-0472">Membrane</keyword>